<reference evidence="2" key="1">
    <citation type="journal article" date="2023" name="GigaByte">
        <title>Genome assembly of the bearded iris, Iris pallida Lam.</title>
        <authorList>
            <person name="Bruccoleri R.E."/>
            <person name="Oakeley E.J."/>
            <person name="Faust A.M.E."/>
            <person name="Altorfer M."/>
            <person name="Dessus-Babus S."/>
            <person name="Burckhardt D."/>
            <person name="Oertli M."/>
            <person name="Naumann U."/>
            <person name="Petersen F."/>
            <person name="Wong J."/>
        </authorList>
    </citation>
    <scope>NUCLEOTIDE SEQUENCE</scope>
    <source>
        <strain evidence="2">GSM-AAB239-AS_SAM_17_03QT</strain>
    </source>
</reference>
<accession>A0AAX6GCK5</accession>
<keyword evidence="3" id="KW-1185">Reference proteome</keyword>
<gene>
    <name evidence="2" type="ORF">M6B38_372260</name>
</gene>
<name>A0AAX6GCK5_IRIPA</name>
<dbReference type="Proteomes" id="UP001140949">
    <property type="component" value="Unassembled WGS sequence"/>
</dbReference>
<organism evidence="2 3">
    <name type="scientific">Iris pallida</name>
    <name type="common">Sweet iris</name>
    <dbReference type="NCBI Taxonomy" id="29817"/>
    <lineage>
        <taxon>Eukaryota</taxon>
        <taxon>Viridiplantae</taxon>
        <taxon>Streptophyta</taxon>
        <taxon>Embryophyta</taxon>
        <taxon>Tracheophyta</taxon>
        <taxon>Spermatophyta</taxon>
        <taxon>Magnoliopsida</taxon>
        <taxon>Liliopsida</taxon>
        <taxon>Asparagales</taxon>
        <taxon>Iridaceae</taxon>
        <taxon>Iridoideae</taxon>
        <taxon>Irideae</taxon>
        <taxon>Iris</taxon>
    </lineage>
</organism>
<dbReference type="AlphaFoldDB" id="A0AAX6GCK5"/>
<dbReference type="EMBL" id="JANAVB010021000">
    <property type="protein sequence ID" value="KAJ6826193.1"/>
    <property type="molecule type" value="Genomic_DNA"/>
</dbReference>
<proteinExistence type="predicted"/>
<feature type="region of interest" description="Disordered" evidence="1">
    <location>
        <begin position="1"/>
        <end position="61"/>
    </location>
</feature>
<evidence type="ECO:0000313" key="3">
    <source>
        <dbReference type="Proteomes" id="UP001140949"/>
    </source>
</evidence>
<comment type="caution">
    <text evidence="2">The sequence shown here is derived from an EMBL/GenBank/DDBJ whole genome shotgun (WGS) entry which is preliminary data.</text>
</comment>
<protein>
    <submittedName>
        <fullName evidence="2">Leucine-rich repeat extensin-like protein 3</fullName>
    </submittedName>
</protein>
<evidence type="ECO:0000256" key="1">
    <source>
        <dbReference type="SAM" id="MobiDB-lite"/>
    </source>
</evidence>
<reference evidence="2" key="2">
    <citation type="submission" date="2023-04" db="EMBL/GenBank/DDBJ databases">
        <authorList>
            <person name="Bruccoleri R.E."/>
            <person name="Oakeley E.J."/>
            <person name="Faust A.-M."/>
            <person name="Dessus-Babus S."/>
            <person name="Altorfer M."/>
            <person name="Burckhardt D."/>
            <person name="Oertli M."/>
            <person name="Naumann U."/>
            <person name="Petersen F."/>
            <person name="Wong J."/>
        </authorList>
    </citation>
    <scope>NUCLEOTIDE SEQUENCE</scope>
    <source>
        <strain evidence="2">GSM-AAB239-AS_SAM_17_03QT</strain>
        <tissue evidence="2">Leaf</tissue>
    </source>
</reference>
<feature type="compositionally biased region" description="Polar residues" evidence="1">
    <location>
        <begin position="34"/>
        <end position="47"/>
    </location>
</feature>
<sequence length="61" mass="6059">MAAALGGSPDEGTKEVGGGSVRLWHGSARRRVTGRTQQSPSRGSSNLAVPVASTVGDHGSG</sequence>
<evidence type="ECO:0000313" key="2">
    <source>
        <dbReference type="EMBL" id="KAJ6826193.1"/>
    </source>
</evidence>